<evidence type="ECO:0000313" key="2">
    <source>
        <dbReference type="EMBL" id="RAI93692.1"/>
    </source>
</evidence>
<sequence length="139" mass="15751">MLDNDSISLILFRLSSPLDLYVEIKINKEGDKNMESDEVHTSSNKSGNYKFWIVMGFILILLAVTNPSKEDFVEWVVNSSIEESDNEWVSAGINLFGSPVINGVTTQQDLIFVSIFEMELGTEKTSTLGFGRRFFIRFP</sequence>
<dbReference type="EMBL" id="QGTZ01000001">
    <property type="protein sequence ID" value="PWW44905.1"/>
    <property type="molecule type" value="Genomic_DNA"/>
</dbReference>
<evidence type="ECO:0000313" key="1">
    <source>
        <dbReference type="EMBL" id="PWW44905.1"/>
    </source>
</evidence>
<keyword evidence="4" id="KW-1185">Reference proteome</keyword>
<dbReference type="AlphaFoldDB" id="A0A855Y0K2"/>
<organism evidence="1 3">
    <name type="scientific">Paenibacillus pabuli</name>
    <dbReference type="NCBI Taxonomy" id="1472"/>
    <lineage>
        <taxon>Bacteria</taxon>
        <taxon>Bacillati</taxon>
        <taxon>Bacillota</taxon>
        <taxon>Bacilli</taxon>
        <taxon>Bacillales</taxon>
        <taxon>Paenibacillaceae</taxon>
        <taxon>Paenibacillus</taxon>
    </lineage>
</organism>
<dbReference type="Proteomes" id="UP000247078">
    <property type="component" value="Unassembled WGS sequence"/>
</dbReference>
<evidence type="ECO:0000313" key="3">
    <source>
        <dbReference type="Proteomes" id="UP000247078"/>
    </source>
</evidence>
<gene>
    <name evidence="2" type="ORF">DET54_109148</name>
    <name evidence="1" type="ORF">DET56_101105</name>
</gene>
<reference evidence="1 3" key="1">
    <citation type="submission" date="2018-05" db="EMBL/GenBank/DDBJ databases">
        <title>Freshwater and sediment microbial communities from various areas in North America, analyzing microbe dynamics in response to fracking.</title>
        <authorList>
            <person name="Lamendella R."/>
        </authorList>
    </citation>
    <scope>NUCLEOTIDE SEQUENCE [LARGE SCALE GENOMIC DNA]</scope>
    <source>
        <strain evidence="1 3">DB-3</strain>
        <strain evidence="2 4">NG-13</strain>
    </source>
</reference>
<accession>A0A855Y0K2</accession>
<protein>
    <recommendedName>
        <fullName evidence="5">DUF4359 domain-containing protein</fullName>
    </recommendedName>
</protein>
<evidence type="ECO:0008006" key="5">
    <source>
        <dbReference type="Google" id="ProtNLM"/>
    </source>
</evidence>
<dbReference type="Proteomes" id="UP000248827">
    <property type="component" value="Unassembled WGS sequence"/>
</dbReference>
<dbReference type="EMBL" id="QLLI01000009">
    <property type="protein sequence ID" value="RAI93692.1"/>
    <property type="molecule type" value="Genomic_DNA"/>
</dbReference>
<evidence type="ECO:0000313" key="4">
    <source>
        <dbReference type="Proteomes" id="UP000248827"/>
    </source>
</evidence>
<name>A0A855Y0K2_9BACL</name>
<proteinExistence type="predicted"/>
<comment type="caution">
    <text evidence="1">The sequence shown here is derived from an EMBL/GenBank/DDBJ whole genome shotgun (WGS) entry which is preliminary data.</text>
</comment>